<dbReference type="RefSeq" id="WP_106614382.1">
    <property type="nucleotide sequence ID" value="NZ_PYAX01000002.1"/>
</dbReference>
<reference evidence="4 5" key="1">
    <citation type="submission" date="2018-03" db="EMBL/GenBank/DDBJ databases">
        <title>Genomic Encyclopedia of Type Strains, Phase III (KMG-III): the genomes of soil and plant-associated and newly described type strains.</title>
        <authorList>
            <person name="Whitman W."/>
        </authorList>
    </citation>
    <scope>NUCLEOTIDE SEQUENCE [LARGE SCALE GENOMIC DNA]</scope>
    <source>
        <strain evidence="4 5">CGMCC 4.7097</strain>
    </source>
</reference>
<dbReference type="Gene3D" id="3.40.50.720">
    <property type="entry name" value="NAD(P)-binding Rossmann-like Domain"/>
    <property type="match status" value="1"/>
</dbReference>
<dbReference type="PRINTS" id="PR00080">
    <property type="entry name" value="SDRFAMILY"/>
</dbReference>
<evidence type="ECO:0000313" key="4">
    <source>
        <dbReference type="EMBL" id="PSL57441.1"/>
    </source>
</evidence>
<evidence type="ECO:0000313" key="5">
    <source>
        <dbReference type="Proteomes" id="UP000241118"/>
    </source>
</evidence>
<protein>
    <submittedName>
        <fullName evidence="4">NAD(P)-dependent dehydrogenase (Short-subunit alcohol dehydrogenase family)</fullName>
    </submittedName>
</protein>
<dbReference type="InterPro" id="IPR036291">
    <property type="entry name" value="NAD(P)-bd_dom_sf"/>
</dbReference>
<evidence type="ECO:0000256" key="2">
    <source>
        <dbReference type="ARBA" id="ARBA00023002"/>
    </source>
</evidence>
<comment type="caution">
    <text evidence="4">The sequence shown here is derived from an EMBL/GenBank/DDBJ whole genome shotgun (WGS) entry which is preliminary data.</text>
</comment>
<organism evidence="4 5">
    <name type="scientific">Saccharothrix carnea</name>
    <dbReference type="NCBI Taxonomy" id="1280637"/>
    <lineage>
        <taxon>Bacteria</taxon>
        <taxon>Bacillati</taxon>
        <taxon>Actinomycetota</taxon>
        <taxon>Actinomycetes</taxon>
        <taxon>Pseudonocardiales</taxon>
        <taxon>Pseudonocardiaceae</taxon>
        <taxon>Saccharothrix</taxon>
    </lineage>
</organism>
<name>A0A2P8IG43_SACCR</name>
<dbReference type="OrthoDB" id="9809287at2"/>
<comment type="similarity">
    <text evidence="1">Belongs to the short-chain dehydrogenases/reductases (SDR) family.</text>
</comment>
<dbReference type="FunFam" id="3.40.50.720:FF:000084">
    <property type="entry name" value="Short-chain dehydrogenase reductase"/>
    <property type="match status" value="1"/>
</dbReference>
<dbReference type="SMART" id="SM00822">
    <property type="entry name" value="PKS_KR"/>
    <property type="match status" value="1"/>
</dbReference>
<dbReference type="PANTHER" id="PTHR42760">
    <property type="entry name" value="SHORT-CHAIN DEHYDROGENASES/REDUCTASES FAMILY MEMBER"/>
    <property type="match status" value="1"/>
</dbReference>
<dbReference type="NCBIfam" id="NF005559">
    <property type="entry name" value="PRK07231.1"/>
    <property type="match status" value="1"/>
</dbReference>
<sequence>MGQVAVVTGGGGGIGGAIATALAARGDRVVVADLDFAAAARVADAIGGLAVEMDVRDHDSVRGAVGKAVGELGPIGVLVHAAGVVGGAGPLLTLPLDAFDAVLAVNVRGTFLVTQAVGEVMADAGRGGSIVHISSAGSFQPTVGLGHYEASKAALNALTRSAALELAPHGIRVNAVAPGPVETPLTAGVLADPAVRAPWVARIPLRRIATTDDLAPLVLLLASDQAAHVTGTVLPVDGGQLLGS</sequence>
<dbReference type="PRINTS" id="PR00081">
    <property type="entry name" value="GDHRDH"/>
</dbReference>
<dbReference type="InterPro" id="IPR057326">
    <property type="entry name" value="KR_dom"/>
</dbReference>
<evidence type="ECO:0000259" key="3">
    <source>
        <dbReference type="SMART" id="SM00822"/>
    </source>
</evidence>
<proteinExistence type="inferred from homology"/>
<dbReference type="SUPFAM" id="SSF51735">
    <property type="entry name" value="NAD(P)-binding Rossmann-fold domains"/>
    <property type="match status" value="1"/>
</dbReference>
<keyword evidence="5" id="KW-1185">Reference proteome</keyword>
<dbReference type="GO" id="GO:0016616">
    <property type="term" value="F:oxidoreductase activity, acting on the CH-OH group of donors, NAD or NADP as acceptor"/>
    <property type="evidence" value="ECO:0007669"/>
    <property type="project" value="TreeGrafter"/>
</dbReference>
<dbReference type="Pfam" id="PF13561">
    <property type="entry name" value="adh_short_C2"/>
    <property type="match status" value="1"/>
</dbReference>
<dbReference type="InterPro" id="IPR002347">
    <property type="entry name" value="SDR_fam"/>
</dbReference>
<dbReference type="GO" id="GO:0048038">
    <property type="term" value="F:quinone binding"/>
    <property type="evidence" value="ECO:0007669"/>
    <property type="project" value="TreeGrafter"/>
</dbReference>
<keyword evidence="2" id="KW-0560">Oxidoreductase</keyword>
<dbReference type="AlphaFoldDB" id="A0A2P8IG43"/>
<gene>
    <name evidence="4" type="ORF">B0I31_102420</name>
</gene>
<accession>A0A2P8IG43</accession>
<evidence type="ECO:0000256" key="1">
    <source>
        <dbReference type="ARBA" id="ARBA00006484"/>
    </source>
</evidence>
<dbReference type="PANTHER" id="PTHR42760:SF133">
    <property type="entry name" value="3-OXOACYL-[ACYL-CARRIER-PROTEIN] REDUCTASE"/>
    <property type="match status" value="1"/>
</dbReference>
<dbReference type="CDD" id="cd05233">
    <property type="entry name" value="SDR_c"/>
    <property type="match status" value="1"/>
</dbReference>
<dbReference type="EMBL" id="PYAX01000002">
    <property type="protein sequence ID" value="PSL57441.1"/>
    <property type="molecule type" value="Genomic_DNA"/>
</dbReference>
<feature type="domain" description="Ketoreductase" evidence="3">
    <location>
        <begin position="3"/>
        <end position="179"/>
    </location>
</feature>
<dbReference type="Proteomes" id="UP000241118">
    <property type="component" value="Unassembled WGS sequence"/>
</dbReference>
<dbReference type="GO" id="GO:0006633">
    <property type="term" value="P:fatty acid biosynthetic process"/>
    <property type="evidence" value="ECO:0007669"/>
    <property type="project" value="TreeGrafter"/>
</dbReference>